<keyword evidence="2" id="KW-0812">Transmembrane</keyword>
<proteinExistence type="predicted"/>
<keyword evidence="2" id="KW-1133">Transmembrane helix</keyword>
<evidence type="ECO:0000256" key="2">
    <source>
        <dbReference type="SAM" id="Phobius"/>
    </source>
</evidence>
<dbReference type="EMBL" id="JAADJZ010000002">
    <property type="protein sequence ID" value="KAF2877339.1"/>
    <property type="molecule type" value="Genomic_DNA"/>
</dbReference>
<dbReference type="OrthoDB" id="3540210at2759"/>
<feature type="transmembrane region" description="Helical" evidence="2">
    <location>
        <begin position="544"/>
        <end position="571"/>
    </location>
</feature>
<comment type="caution">
    <text evidence="3">The sequence shown here is derived from an EMBL/GenBank/DDBJ whole genome shotgun (WGS) entry which is preliminary data.</text>
</comment>
<gene>
    <name evidence="3" type="ORF">BDV95DRAFT_143204</name>
</gene>
<name>A0A7C8MH12_9PLEO</name>
<feature type="transmembrane region" description="Helical" evidence="2">
    <location>
        <begin position="113"/>
        <end position="137"/>
    </location>
</feature>
<protein>
    <submittedName>
        <fullName evidence="3">Uncharacterized protein</fullName>
    </submittedName>
</protein>
<dbReference type="Proteomes" id="UP000481861">
    <property type="component" value="Unassembled WGS sequence"/>
</dbReference>
<evidence type="ECO:0000313" key="4">
    <source>
        <dbReference type="Proteomes" id="UP000481861"/>
    </source>
</evidence>
<organism evidence="3 4">
    <name type="scientific">Massariosphaeria phaeospora</name>
    <dbReference type="NCBI Taxonomy" id="100035"/>
    <lineage>
        <taxon>Eukaryota</taxon>
        <taxon>Fungi</taxon>
        <taxon>Dikarya</taxon>
        <taxon>Ascomycota</taxon>
        <taxon>Pezizomycotina</taxon>
        <taxon>Dothideomycetes</taxon>
        <taxon>Pleosporomycetidae</taxon>
        <taxon>Pleosporales</taxon>
        <taxon>Pleosporales incertae sedis</taxon>
        <taxon>Massariosphaeria</taxon>
    </lineage>
</organism>
<keyword evidence="2" id="KW-0472">Membrane</keyword>
<sequence>MSELDSRFVKRGMWTDWAKGAVMGKTITTDTRTGTFLVALLAVTSSIGIAHLWNLVVFGIHQARADGHESDGLFRQQQVLLRTLPTPTSTLTDFIKLWWSWRHRSNHSFTRSLPVFALAVFFVAATIATSLLSSFVISTTNLEVLVSSPFCGSVNGSDMSETRSYSSSFGLNADTYAQQCYQNGTLPTLCNIFTRPKVPFTAERVACPFANLCEGGDALHLDSGLLDVSDTFGINLPSEDRVQLRRTATCAVLSLDGRTEVRPASELDQSVRWRPLLPGEEVLYLDYGHQTDETNLNWTKVVHLSRSNVTWFLELVGGSLYCPGTSDPTFQEFYPISELRSDDADTILLFATTSRAMFTHPVNDRLFAAHTPYEWYDFAQRKNVTIYFGDFPIRGIGCFQRYQYCHAQRAGPDICSPLGPYFAKNSTAAPSFPAASNLQKAVLQMIQTISRLFEIGFTTLIQANEKRTPDGLYGQFPDDQWVHELTLWFSVMWSQTQFGMSMFAVGPSLLDAEAEVKSPLTAEEQQLCQMQKMKKTGGFVNINVFGLAFVLTLSAVIVMLNITLLKFLIFLSRSKHAFSPRITRWIQDGIWQLQRRAYEAQDQGNWVDLEMDIPLTEKGQLLPDLQPPALVFISAALRPASSNIAKPLVAVKEVPVDSVNPPGTAAISITQARASLEIPKGLSGPPSEHCQDNSSTNNT</sequence>
<keyword evidence="4" id="KW-1185">Reference proteome</keyword>
<feature type="region of interest" description="Disordered" evidence="1">
    <location>
        <begin position="678"/>
        <end position="699"/>
    </location>
</feature>
<reference evidence="3 4" key="1">
    <citation type="submission" date="2020-01" db="EMBL/GenBank/DDBJ databases">
        <authorList>
            <consortium name="DOE Joint Genome Institute"/>
            <person name="Haridas S."/>
            <person name="Albert R."/>
            <person name="Binder M."/>
            <person name="Bloem J."/>
            <person name="Labutti K."/>
            <person name="Salamov A."/>
            <person name="Andreopoulos B."/>
            <person name="Baker S.E."/>
            <person name="Barry K."/>
            <person name="Bills G."/>
            <person name="Bluhm B.H."/>
            <person name="Cannon C."/>
            <person name="Castanera R."/>
            <person name="Culley D.E."/>
            <person name="Daum C."/>
            <person name="Ezra D."/>
            <person name="Gonzalez J.B."/>
            <person name="Henrissat B."/>
            <person name="Kuo A."/>
            <person name="Liang C."/>
            <person name="Lipzen A."/>
            <person name="Lutzoni F."/>
            <person name="Magnuson J."/>
            <person name="Mondo S."/>
            <person name="Nolan M."/>
            <person name="Ohm R."/>
            <person name="Pangilinan J."/>
            <person name="Park H.-J.H."/>
            <person name="Ramirez L."/>
            <person name="Alfaro M."/>
            <person name="Sun H."/>
            <person name="Tritt A."/>
            <person name="Yoshinaga Y."/>
            <person name="Zwiers L.-H.L."/>
            <person name="Turgeon B.G."/>
            <person name="Goodwin S.B."/>
            <person name="Spatafora J.W."/>
            <person name="Crous P.W."/>
            <person name="Grigoriev I.V."/>
        </authorList>
    </citation>
    <scope>NUCLEOTIDE SEQUENCE [LARGE SCALE GENOMIC DNA]</scope>
    <source>
        <strain evidence="3 4">CBS 611.86</strain>
    </source>
</reference>
<feature type="transmembrane region" description="Helical" evidence="2">
    <location>
        <begin position="36"/>
        <end position="60"/>
    </location>
</feature>
<evidence type="ECO:0000256" key="1">
    <source>
        <dbReference type="SAM" id="MobiDB-lite"/>
    </source>
</evidence>
<evidence type="ECO:0000313" key="3">
    <source>
        <dbReference type="EMBL" id="KAF2877339.1"/>
    </source>
</evidence>
<accession>A0A7C8MH12</accession>
<dbReference type="AlphaFoldDB" id="A0A7C8MH12"/>